<protein>
    <submittedName>
        <fullName evidence="1">17839_t:CDS:1</fullName>
    </submittedName>
</protein>
<organism evidence="1 2">
    <name type="scientific">Funneliformis geosporum</name>
    <dbReference type="NCBI Taxonomy" id="1117311"/>
    <lineage>
        <taxon>Eukaryota</taxon>
        <taxon>Fungi</taxon>
        <taxon>Fungi incertae sedis</taxon>
        <taxon>Mucoromycota</taxon>
        <taxon>Glomeromycotina</taxon>
        <taxon>Glomeromycetes</taxon>
        <taxon>Glomerales</taxon>
        <taxon>Glomeraceae</taxon>
        <taxon>Funneliformis</taxon>
    </lineage>
</organism>
<gene>
    <name evidence="1" type="ORF">FWILDA_LOCUS630</name>
</gene>
<dbReference type="OrthoDB" id="10619834at2759"/>
<proteinExistence type="predicted"/>
<name>A0A9W4SAU6_9GLOM</name>
<reference evidence="1" key="1">
    <citation type="submission" date="2022-08" db="EMBL/GenBank/DDBJ databases">
        <authorList>
            <person name="Kallberg Y."/>
            <person name="Tangrot J."/>
            <person name="Rosling A."/>
        </authorList>
    </citation>
    <scope>NUCLEOTIDE SEQUENCE</scope>
    <source>
        <strain evidence="1">Wild A</strain>
    </source>
</reference>
<dbReference type="EMBL" id="CAMKVN010000043">
    <property type="protein sequence ID" value="CAI2162578.1"/>
    <property type="molecule type" value="Genomic_DNA"/>
</dbReference>
<sequence length="211" mass="24374">MNTLQEYLNNQANKEQLKELDLAQIQQERESQGVTELLTGGALDLREFKALERVKIDPQFLTTPLTKLEVDEDLGISQEFSKKRVVQEIQHLAELKGAKELENNPDEEKVKELTFKILIGCGVDADLFSQHYTLQINYHPNSPLKEKINELITTVPLQLQNEELKKEKEQLPTTENFDRITKQNQAWESYVQDVVDEAEFNHAKSKISQIK</sequence>
<evidence type="ECO:0000313" key="1">
    <source>
        <dbReference type="EMBL" id="CAI2162578.1"/>
    </source>
</evidence>
<keyword evidence="2" id="KW-1185">Reference proteome</keyword>
<evidence type="ECO:0000313" key="2">
    <source>
        <dbReference type="Proteomes" id="UP001153678"/>
    </source>
</evidence>
<dbReference type="AlphaFoldDB" id="A0A9W4SAU6"/>
<dbReference type="Proteomes" id="UP001153678">
    <property type="component" value="Unassembled WGS sequence"/>
</dbReference>
<comment type="caution">
    <text evidence="1">The sequence shown here is derived from an EMBL/GenBank/DDBJ whole genome shotgun (WGS) entry which is preliminary data.</text>
</comment>
<accession>A0A9W4SAU6</accession>